<dbReference type="PANTHER" id="PTHR36933">
    <property type="entry name" value="SLL0788 PROTEIN"/>
    <property type="match status" value="1"/>
</dbReference>
<dbReference type="Gene3D" id="1.20.1260.10">
    <property type="match status" value="1"/>
</dbReference>
<evidence type="ECO:0000313" key="4">
    <source>
        <dbReference type="EMBL" id="MDC8016097.1"/>
    </source>
</evidence>
<dbReference type="RefSeq" id="WP_263542615.1">
    <property type="nucleotide sequence ID" value="NZ_JAOVZO020000023.1"/>
</dbReference>
<dbReference type="AlphaFoldDB" id="A0A9X3YQI8"/>
<dbReference type="Pfam" id="PF03713">
    <property type="entry name" value="DUF305"/>
    <property type="match status" value="1"/>
</dbReference>
<evidence type="ECO:0000256" key="1">
    <source>
        <dbReference type="SAM" id="MobiDB-lite"/>
    </source>
</evidence>
<keyword evidence="5" id="KW-1185">Reference proteome</keyword>
<dbReference type="PANTHER" id="PTHR36933:SF1">
    <property type="entry name" value="SLL0788 PROTEIN"/>
    <property type="match status" value="1"/>
</dbReference>
<dbReference type="EMBL" id="JAOVZO020000023">
    <property type="protein sequence ID" value="MDC8016097.1"/>
    <property type="molecule type" value="Genomic_DNA"/>
</dbReference>
<accession>A0A9X3YQI8</accession>
<feature type="transmembrane region" description="Helical" evidence="2">
    <location>
        <begin position="63"/>
        <end position="84"/>
    </location>
</feature>
<feature type="transmembrane region" description="Helical" evidence="2">
    <location>
        <begin position="91"/>
        <end position="110"/>
    </location>
</feature>
<dbReference type="InterPro" id="IPR012347">
    <property type="entry name" value="Ferritin-like"/>
</dbReference>
<evidence type="ECO:0000259" key="3">
    <source>
        <dbReference type="Pfam" id="PF03713"/>
    </source>
</evidence>
<dbReference type="InterPro" id="IPR005183">
    <property type="entry name" value="DUF305_CopM-like"/>
</dbReference>
<organism evidence="4 5">
    <name type="scientific">Tahibacter soli</name>
    <dbReference type="NCBI Taxonomy" id="2983605"/>
    <lineage>
        <taxon>Bacteria</taxon>
        <taxon>Pseudomonadati</taxon>
        <taxon>Pseudomonadota</taxon>
        <taxon>Gammaproteobacteria</taxon>
        <taxon>Lysobacterales</taxon>
        <taxon>Rhodanobacteraceae</taxon>
        <taxon>Tahibacter</taxon>
    </lineage>
</organism>
<feature type="domain" description="DUF305" evidence="3">
    <location>
        <begin position="118"/>
        <end position="168"/>
    </location>
</feature>
<keyword evidence="2" id="KW-0812">Transmembrane</keyword>
<evidence type="ECO:0000313" key="5">
    <source>
        <dbReference type="Proteomes" id="UP001139971"/>
    </source>
</evidence>
<sequence>MTATTHAGDGAHAAATRHTGSRHAGMNPYARLAAMVALSFVAMFVLMYAMVDRYANAVPNLNQVWMAGLMAAPMLVIELALMAAMYPNKKLNVALAVLGIVLAAGFWFAIREQTGIGDRQFLKSMIPHHAGAVLMCERASLATRDAQRLCESIVESQQAEIELMRALLAREDAMANAKPRP</sequence>
<protein>
    <submittedName>
        <fullName evidence="4">DUF305 domain-containing protein</fullName>
    </submittedName>
</protein>
<gene>
    <name evidence="4" type="ORF">OD750_026525</name>
</gene>
<dbReference type="Proteomes" id="UP001139971">
    <property type="component" value="Unassembled WGS sequence"/>
</dbReference>
<feature type="transmembrane region" description="Helical" evidence="2">
    <location>
        <begin position="32"/>
        <end position="51"/>
    </location>
</feature>
<feature type="region of interest" description="Disordered" evidence="1">
    <location>
        <begin position="1"/>
        <end position="21"/>
    </location>
</feature>
<keyword evidence="2" id="KW-1133">Transmembrane helix</keyword>
<keyword evidence="2" id="KW-0472">Membrane</keyword>
<evidence type="ECO:0000256" key="2">
    <source>
        <dbReference type="SAM" id="Phobius"/>
    </source>
</evidence>
<reference evidence="4" key="1">
    <citation type="submission" date="2023-02" db="EMBL/GenBank/DDBJ databases">
        <title>Tahibacter soli sp. nov. isolated from soil.</title>
        <authorList>
            <person name="Baek J.H."/>
            <person name="Lee J.K."/>
            <person name="Choi D.G."/>
            <person name="Jeon C.O."/>
        </authorList>
    </citation>
    <scope>NUCLEOTIDE SEQUENCE</scope>
    <source>
        <strain evidence="4">BL</strain>
    </source>
</reference>
<name>A0A9X3YQI8_9GAMM</name>
<proteinExistence type="predicted"/>
<comment type="caution">
    <text evidence="4">The sequence shown here is derived from an EMBL/GenBank/DDBJ whole genome shotgun (WGS) entry which is preliminary data.</text>
</comment>